<reference evidence="1 2" key="1">
    <citation type="submission" date="2024-02" db="EMBL/GenBank/DDBJ databases">
        <title>Bacteria isolated from the canopy kelp, Nereocystis luetkeana.</title>
        <authorList>
            <person name="Pfister C.A."/>
            <person name="Younker I.T."/>
            <person name="Light S.H."/>
        </authorList>
    </citation>
    <scope>NUCLEOTIDE SEQUENCE [LARGE SCALE GENOMIC DNA]</scope>
    <source>
        <strain evidence="1 2">TI.1.15</strain>
    </source>
</reference>
<feature type="non-terminal residue" evidence="1">
    <location>
        <position position="1"/>
    </location>
</feature>
<accession>A0ABU9FYS7</accession>
<name>A0ABU9FYS7_9VIBR</name>
<dbReference type="EMBL" id="JBANDX010000155">
    <property type="protein sequence ID" value="MEL0611364.1"/>
    <property type="molecule type" value="Genomic_DNA"/>
</dbReference>
<evidence type="ECO:0000313" key="2">
    <source>
        <dbReference type="Proteomes" id="UP001377160"/>
    </source>
</evidence>
<feature type="non-terminal residue" evidence="1">
    <location>
        <position position="75"/>
    </location>
</feature>
<organism evidence="1 2">
    <name type="scientific">Vibrio echinoideorum</name>
    <dbReference type="NCBI Taxonomy" id="2100116"/>
    <lineage>
        <taxon>Bacteria</taxon>
        <taxon>Pseudomonadati</taxon>
        <taxon>Pseudomonadota</taxon>
        <taxon>Gammaproteobacteria</taxon>
        <taxon>Vibrionales</taxon>
        <taxon>Vibrionaceae</taxon>
        <taxon>Vibrio</taxon>
    </lineage>
</organism>
<comment type="caution">
    <text evidence="1">The sequence shown here is derived from an EMBL/GenBank/DDBJ whole genome shotgun (WGS) entry which is preliminary data.</text>
</comment>
<proteinExistence type="predicted"/>
<sequence length="75" mass="8314">LMLQSSTLTISFLDINRSSITYLSADYIDELEPLNQAVVNNTEHYQQQLIWFEGKAKAGGPLVSILENIDESGVA</sequence>
<evidence type="ECO:0000313" key="1">
    <source>
        <dbReference type="EMBL" id="MEL0611364.1"/>
    </source>
</evidence>
<gene>
    <name evidence="1" type="ORF">V8Z71_24020</name>
</gene>
<protein>
    <submittedName>
        <fullName evidence="1">Methyl-accepting chemotaxis protein</fullName>
    </submittedName>
</protein>
<keyword evidence="2" id="KW-1185">Reference proteome</keyword>
<dbReference type="Proteomes" id="UP001377160">
    <property type="component" value="Unassembled WGS sequence"/>
</dbReference>